<accession>A0A0B5BEU9</accession>
<dbReference type="PANTHER" id="PTHR12697:SF5">
    <property type="entry name" value="DEOXYHYPUSINE HYDROXYLASE"/>
    <property type="match status" value="1"/>
</dbReference>
<dbReference type="EMBL" id="CP009788">
    <property type="protein sequence ID" value="AJE03679.1"/>
    <property type="molecule type" value="Genomic_DNA"/>
</dbReference>
<dbReference type="GO" id="GO:0016829">
    <property type="term" value="F:lyase activity"/>
    <property type="evidence" value="ECO:0007669"/>
    <property type="project" value="UniProtKB-KW"/>
</dbReference>
<dbReference type="InterPro" id="IPR021133">
    <property type="entry name" value="HEAT_type_2"/>
</dbReference>
<dbReference type="RefSeq" id="WP_039742863.1">
    <property type="nucleotide sequence ID" value="NZ_CP009788.1"/>
</dbReference>
<dbReference type="GO" id="GO:0016491">
    <property type="term" value="F:oxidoreductase activity"/>
    <property type="evidence" value="ECO:0007669"/>
    <property type="project" value="TreeGrafter"/>
</dbReference>
<dbReference type="HOGENOM" id="CLU_014447_0_0_7"/>
<keyword evidence="2" id="KW-0456">Lyase</keyword>
<protein>
    <submittedName>
        <fullName evidence="2">PBS lyase</fullName>
    </submittedName>
</protein>
<dbReference type="OrthoDB" id="3661251at2"/>
<dbReference type="PROSITE" id="PS50077">
    <property type="entry name" value="HEAT_REPEAT"/>
    <property type="match status" value="1"/>
</dbReference>
<dbReference type="KEGG" id="gpi:GPICK_10255"/>
<comment type="function">
    <text evidence="1">Catalyzes the hydroxylation of the N(6)-(4-aminobutyl)-L-lysine intermediate produced by deoxyhypusine synthase/DHPS on a critical lysine of the eukaryotic translation initiation factor 5A/eIF-5A. This is the second step of the post-translational modification of that lysine into an unusual amino acid residue named hypusine. Hypusination is unique to mature eIF-5A factor and is essential for its function.</text>
</comment>
<reference evidence="2 3" key="1">
    <citation type="journal article" date="2015" name="Genome Announc.">
        <title>Complete Genome of Geobacter pickeringii G13T, a Metal-Reducing Isolate from Sedimentary Kaolin Deposits.</title>
        <authorList>
            <person name="Badalamenti J.P."/>
            <person name="Bond D.R."/>
        </authorList>
    </citation>
    <scope>NUCLEOTIDE SEQUENCE [LARGE SCALE GENOMIC DNA]</scope>
    <source>
        <strain evidence="2 3">G13</strain>
    </source>
</reference>
<dbReference type="Pfam" id="PF13646">
    <property type="entry name" value="HEAT_2"/>
    <property type="match status" value="5"/>
</dbReference>
<proteinExistence type="predicted"/>
<dbReference type="SMART" id="SM00567">
    <property type="entry name" value="EZ_HEAT"/>
    <property type="match status" value="12"/>
</dbReference>
<keyword evidence="3" id="KW-1185">Reference proteome</keyword>
<dbReference type="InterPro" id="IPR016024">
    <property type="entry name" value="ARM-type_fold"/>
</dbReference>
<dbReference type="SUPFAM" id="SSF48371">
    <property type="entry name" value="ARM repeat"/>
    <property type="match status" value="3"/>
</dbReference>
<evidence type="ECO:0000313" key="3">
    <source>
        <dbReference type="Proteomes" id="UP000057609"/>
    </source>
</evidence>
<dbReference type="STRING" id="345632.GPICK_10255"/>
<dbReference type="Proteomes" id="UP000057609">
    <property type="component" value="Chromosome"/>
</dbReference>
<dbReference type="PANTHER" id="PTHR12697">
    <property type="entry name" value="PBS LYASE HEAT-LIKE PROTEIN"/>
    <property type="match status" value="1"/>
</dbReference>
<dbReference type="InterPro" id="IPR011989">
    <property type="entry name" value="ARM-like"/>
</dbReference>
<gene>
    <name evidence="2" type="ORF">GPICK_10255</name>
</gene>
<name>A0A0B5BEU9_9BACT</name>
<dbReference type="InterPro" id="IPR004155">
    <property type="entry name" value="PBS_lyase_HEAT"/>
</dbReference>
<dbReference type="Gene3D" id="1.25.10.10">
    <property type="entry name" value="Leucine-rich Repeat Variant"/>
    <property type="match status" value="6"/>
</dbReference>
<dbReference type="AlphaFoldDB" id="A0A0B5BEU9"/>
<evidence type="ECO:0000313" key="2">
    <source>
        <dbReference type="EMBL" id="AJE03679.1"/>
    </source>
</evidence>
<evidence type="ECO:0000256" key="1">
    <source>
        <dbReference type="ARBA" id="ARBA00045876"/>
    </source>
</evidence>
<organism evidence="2 3">
    <name type="scientific">Geobacter pickeringii</name>
    <dbReference type="NCBI Taxonomy" id="345632"/>
    <lineage>
        <taxon>Bacteria</taxon>
        <taxon>Pseudomonadati</taxon>
        <taxon>Thermodesulfobacteriota</taxon>
        <taxon>Desulfuromonadia</taxon>
        <taxon>Geobacterales</taxon>
        <taxon>Geobacteraceae</taxon>
        <taxon>Geobacter</taxon>
    </lineage>
</organism>
<dbReference type="Pfam" id="PF03130">
    <property type="entry name" value="HEAT_PBS"/>
    <property type="match status" value="1"/>
</dbReference>
<sequence length="667" mass="71273">MDQLDSLNERLHAQDEEERRRAVLALASRPFAEVRHLLFDAMGDTSWRVRKEAVNVVLDTEPDGAAVEGLVGLLASPDNAGLRNSAVEALERLGSAALPALLRHIDVEDRDVRKFVIDILGNIADRSCITALVGALRDQDANVSAAAAENLGKIGDPRAVPHLVDSLVVNDVWFRYSVLGALARIGEAIPFAVLAPLASDSLLKRPVFECLGAVGDVDAVPLLVEGLADKVRAAREAAAVALVRLRGRLPAPVAMTDVDGRLAALRGTACVDALLTSLDTIDYGVREALVRILGTIGDERAATALLQGCRDERLRRLCLQGFRVMDERGMAALMEFYPSADDEERVYIIQVWGETGYAGCASHLAEGMRSSRPMLRRISALAAGKIGLVALLGEVAALLDDHDPDVREGAVSALAQLAASGGESVREIAQSLASSEAPEARRSATRLYAALMDAERLALLVKDEDSLVRRSAVSALAGLRNPASLGSLVMALVDEDPDVRIAAVAGIGELGGDEAPEPLLLALGDDDPWVQCAALKGLGRYGGGRVLDAIERLLPTAGGVVLITALETLAGMEGERASVLVKRCLDNPDEEVVKSAIEILSRGDAEWVDDCRERLLAHPHWEVRAGFVRAMVQLLGARALPHLERALESETDELVRGQLRDMIGRLA</sequence>